<name>A0A1I4BJV4_9EURY</name>
<evidence type="ECO:0000313" key="1">
    <source>
        <dbReference type="EMBL" id="SFK68467.1"/>
    </source>
</evidence>
<sequence length="44" mass="4934">MAHSPQTNRQVEYHLRQAHLTAESESTKYHIRQAASLLGIDSTG</sequence>
<accession>A0A1I4BJV4</accession>
<proteinExistence type="predicted"/>
<dbReference type="EMBL" id="FOTC01000001">
    <property type="protein sequence ID" value="SFK68467.1"/>
    <property type="molecule type" value="Genomic_DNA"/>
</dbReference>
<evidence type="ECO:0000313" key="2">
    <source>
        <dbReference type="Proteomes" id="UP000199607"/>
    </source>
</evidence>
<protein>
    <submittedName>
        <fullName evidence="1">Uncharacterized protein</fullName>
    </submittedName>
</protein>
<organism evidence="1 2">
    <name type="scientific">Halogranum rubrum</name>
    <dbReference type="NCBI Taxonomy" id="553466"/>
    <lineage>
        <taxon>Archaea</taxon>
        <taxon>Methanobacteriati</taxon>
        <taxon>Methanobacteriota</taxon>
        <taxon>Stenosarchaea group</taxon>
        <taxon>Halobacteria</taxon>
        <taxon>Halobacteriales</taxon>
        <taxon>Haloferacaceae</taxon>
    </lineage>
</organism>
<dbReference type="RefSeq" id="WP_281244147.1">
    <property type="nucleotide sequence ID" value="NZ_FOTC01000001.1"/>
</dbReference>
<dbReference type="AlphaFoldDB" id="A0A1I4BJV4"/>
<dbReference type="Proteomes" id="UP000199607">
    <property type="component" value="Unassembled WGS sequence"/>
</dbReference>
<reference evidence="2" key="1">
    <citation type="submission" date="2016-10" db="EMBL/GenBank/DDBJ databases">
        <authorList>
            <person name="Varghese N."/>
            <person name="Submissions S."/>
        </authorList>
    </citation>
    <scope>NUCLEOTIDE SEQUENCE [LARGE SCALE GENOMIC DNA]</scope>
    <source>
        <strain evidence="2">CGMCC 1.7738</strain>
    </source>
</reference>
<gene>
    <name evidence="1" type="ORF">SAMN04487950_0571</name>
</gene>
<keyword evidence="2" id="KW-1185">Reference proteome</keyword>